<dbReference type="EMBL" id="SJDT01000001">
    <property type="protein sequence ID" value="TBW23813.1"/>
    <property type="molecule type" value="Genomic_DNA"/>
</dbReference>
<protein>
    <submittedName>
        <fullName evidence="4">TPM domain-containing protein</fullName>
    </submittedName>
</protein>
<reference evidence="4 5" key="1">
    <citation type="submission" date="2019-02" db="EMBL/GenBank/DDBJ databases">
        <title>Arcanobacterium bovis sp. nov., isolated from the milk of a cow with mastitis.</title>
        <authorList>
            <person name="Sammra O."/>
            <person name="Foster G."/>
            <person name="Hassan A."/>
            <person name="Alssahen M."/>
            <person name="Laemmler C."/>
            <person name="Borowiak M."/>
            <person name="Malorny B."/>
            <person name="Abdulmawjood A."/>
        </authorList>
    </citation>
    <scope>NUCLEOTIDE SEQUENCE [LARGE SCALE GENOMIC DNA]</scope>
    <source>
        <strain evidence="4 5">C605018/01/1</strain>
    </source>
</reference>
<proteinExistence type="predicted"/>
<evidence type="ECO:0000313" key="5">
    <source>
        <dbReference type="Proteomes" id="UP000293036"/>
    </source>
</evidence>
<gene>
    <name evidence="4" type="ORF">EZJ44_01370</name>
</gene>
<evidence type="ECO:0000313" key="4">
    <source>
        <dbReference type="EMBL" id="TBW23813.1"/>
    </source>
</evidence>
<evidence type="ECO:0000259" key="3">
    <source>
        <dbReference type="Pfam" id="PF04536"/>
    </source>
</evidence>
<feature type="coiled-coil region" evidence="1">
    <location>
        <begin position="471"/>
        <end position="512"/>
    </location>
</feature>
<dbReference type="Gene3D" id="3.10.310.50">
    <property type="match status" value="1"/>
</dbReference>
<feature type="coiled-coil region" evidence="1">
    <location>
        <begin position="293"/>
        <end position="334"/>
    </location>
</feature>
<dbReference type="InterPro" id="IPR007621">
    <property type="entry name" value="TPM_dom"/>
</dbReference>
<accession>A0A4Q9V3V9</accession>
<keyword evidence="5" id="KW-1185">Reference proteome</keyword>
<evidence type="ECO:0000256" key="2">
    <source>
        <dbReference type="SAM" id="SignalP"/>
    </source>
</evidence>
<dbReference type="OrthoDB" id="5105562at2"/>
<dbReference type="Pfam" id="PF04536">
    <property type="entry name" value="TPM_phosphatase"/>
    <property type="match status" value="1"/>
</dbReference>
<name>A0A4Q9V3V9_9ACTO</name>
<organism evidence="4 5">
    <name type="scientific">Arcanobacterium bovis</name>
    <dbReference type="NCBI Taxonomy" id="2529275"/>
    <lineage>
        <taxon>Bacteria</taxon>
        <taxon>Bacillati</taxon>
        <taxon>Actinomycetota</taxon>
        <taxon>Actinomycetes</taxon>
        <taxon>Actinomycetales</taxon>
        <taxon>Actinomycetaceae</taxon>
        <taxon>Arcanobacterium</taxon>
    </lineage>
</organism>
<keyword evidence="2" id="KW-0732">Signal</keyword>
<dbReference type="RefSeq" id="WP_131279370.1">
    <property type="nucleotide sequence ID" value="NZ_JBHSLR010000009.1"/>
</dbReference>
<dbReference type="AlphaFoldDB" id="A0A4Q9V3V9"/>
<feature type="signal peptide" evidence="2">
    <location>
        <begin position="1"/>
        <end position="41"/>
    </location>
</feature>
<comment type="caution">
    <text evidence="4">The sequence shown here is derived from an EMBL/GenBank/DDBJ whole genome shotgun (WGS) entry which is preliminary data.</text>
</comment>
<sequence length="656" mass="69328">MSQTLDLLPYQGCDFLKLSQKITAVAGLCCAFLAIPNAAYADDPLALDSNFQDLAQVANNDADILSTLNKVPGKDLWIVVVKDFSGMDAQEWAHQTFIKSKLQKYDSLIAISVGSSELGAYSGGAGLTKAQLKEATTKSVLANFHEGKWDEGLQELADNGLTLASGKSLGNGGVLGTGALIGGALVVGGGIYAVSRRKRKQTAAAQAEDLAKLSQRASAELLKTDDDVRSAAAELEFARAEFGTEATKDFESVLVQAQAAMQRAFAIRTTLDDPDPETPAEQYAMNTEILQLVEQARANLDSQKQSFSQLRNLAARVEEKLAEINTRAQEISEQLPLVRTKLDNLALNYSASLLTAMRTYPEQITTLLESVSETAQQAQSQIAAGKKNSAVPYVQLAEATVNQAAAMIKRIDDAPALLGQAQERFQANIKSLSSDVSDADRLGGGDARITAAKAKAQAVLAKAQSGGNLDLLALNEELQSAEAEIDLALMEVREAEENHNRLAAHVATVRAQAQASIDAAEDFINMYRAGVDHTARTHLARAKEIMIQSQNNSEPFEQQLAELEQARDLATRALQVAQNSVESFNGGGFGPDGFGGGRSMGGGNFLAGMILGSILNGHSNNGGGFGSGGFGGGNIDFGGGGDFDFGGDGGGFREGF</sequence>
<dbReference type="Proteomes" id="UP000293036">
    <property type="component" value="Unassembled WGS sequence"/>
</dbReference>
<feature type="domain" description="TPM" evidence="3">
    <location>
        <begin position="64"/>
        <end position="158"/>
    </location>
</feature>
<evidence type="ECO:0000256" key="1">
    <source>
        <dbReference type="SAM" id="Coils"/>
    </source>
</evidence>
<keyword evidence="1" id="KW-0175">Coiled coil</keyword>
<feature type="chain" id="PRO_5020773963" evidence="2">
    <location>
        <begin position="42"/>
        <end position="656"/>
    </location>
</feature>